<evidence type="ECO:0000313" key="4">
    <source>
        <dbReference type="Proteomes" id="UP000191663"/>
    </source>
</evidence>
<dbReference type="Pfam" id="PF18962">
    <property type="entry name" value="Por_Secre_tail"/>
    <property type="match status" value="1"/>
</dbReference>
<proteinExistence type="predicted"/>
<keyword evidence="1" id="KW-0472">Membrane</keyword>
<dbReference type="Proteomes" id="UP000191663">
    <property type="component" value="Unassembled WGS sequence"/>
</dbReference>
<feature type="domain" description="Secretion system C-terminal sorting" evidence="2">
    <location>
        <begin position="393"/>
        <end position="468"/>
    </location>
</feature>
<dbReference type="EMBL" id="MUKB01000030">
    <property type="protein sequence ID" value="OPX18204.1"/>
    <property type="molecule type" value="Genomic_DNA"/>
</dbReference>
<evidence type="ECO:0000256" key="1">
    <source>
        <dbReference type="SAM" id="Phobius"/>
    </source>
</evidence>
<protein>
    <recommendedName>
        <fullName evidence="2">Secretion system C-terminal sorting domain-containing protein</fullName>
    </recommendedName>
</protein>
<accession>A0A1V4QFV6</accession>
<reference evidence="4" key="1">
    <citation type="submission" date="2017-01" db="EMBL/GenBank/DDBJ databases">
        <title>Novel pathways for hydrocarbon cycling and metabolic interdependencies in hydrothermal sediment communities.</title>
        <authorList>
            <person name="Dombrowski N."/>
            <person name="Seitz K."/>
            <person name="Teske A."/>
            <person name="Baker B."/>
        </authorList>
    </citation>
    <scope>NUCLEOTIDE SEQUENCE [LARGE SCALE GENOMIC DNA]</scope>
</reference>
<keyword evidence="1" id="KW-1133">Transmembrane helix</keyword>
<evidence type="ECO:0000259" key="2">
    <source>
        <dbReference type="Pfam" id="PF18962"/>
    </source>
</evidence>
<dbReference type="AlphaFoldDB" id="A0A1V4QFV6"/>
<dbReference type="Gene3D" id="2.120.10.70">
    <property type="entry name" value="Fucose-specific lectin"/>
    <property type="match status" value="1"/>
</dbReference>
<gene>
    <name evidence="3" type="ORF">BXT86_02375</name>
</gene>
<organism evidence="3 4">
    <name type="scientific">candidate division WOR-3 bacterium 4484_100</name>
    <dbReference type="NCBI Taxonomy" id="1936077"/>
    <lineage>
        <taxon>Bacteria</taxon>
        <taxon>Bacteria division WOR-3</taxon>
    </lineage>
</organism>
<feature type="transmembrane region" description="Helical" evidence="1">
    <location>
        <begin position="7"/>
        <end position="27"/>
    </location>
</feature>
<name>A0A1V4QFV6_UNCW3</name>
<evidence type="ECO:0000313" key="3">
    <source>
        <dbReference type="EMBL" id="OPX18204.1"/>
    </source>
</evidence>
<comment type="caution">
    <text evidence="3">The sequence shown here is derived from an EMBL/GenBank/DDBJ whole genome shotgun (WGS) entry which is preliminary data.</text>
</comment>
<dbReference type="NCBIfam" id="TIGR04183">
    <property type="entry name" value="Por_Secre_tail"/>
    <property type="match status" value="1"/>
</dbReference>
<sequence>MQQAEKVIMRIYIVILFLTLGFAQINWEMETVDDSPGLVGYFSSLVLDINDIPHIVYAITQVDTNLIMYAFKTESCWQKETVDVCLTGGPYWGLPYHGVSLAIGNDSKLHTSFYRYDSLNNRTALCYAYRDSLSWTIQVLDSMAGTMSWVPGYHTSIALDTSGYPGIAYSYWNLTDSLQYIKYLHYNGVNWNTFIVEDGCACWDFGPSLKIDSRNQPHIAYYQLHPDSLKYLYYDNQLNTWVIVFCQFIGAVNSNVSLSLVLDSQDHPGIAHSFDNAIAYSWNDGILWYTDIVGGAGYSEVSIALDLDSLENPHIAYSVEFNFWLEYAYKDTTWHLCGPHYGTAGHISLILDNNSNPHITFGPSLYYVTGKFIGIVENDKQQSFRNKRCRIRVFPNISSGLVNVEYTLPVKSEIELSLYDIYGVEIKTLEHRTFLPGNYHQVIDIGNLCSGIYFLILKQNNEQVSRKFLLIR</sequence>
<dbReference type="InterPro" id="IPR026444">
    <property type="entry name" value="Secre_tail"/>
</dbReference>
<keyword evidence="1" id="KW-0812">Transmembrane</keyword>